<proteinExistence type="predicted"/>
<dbReference type="PANTHER" id="PTHR43433:SF5">
    <property type="entry name" value="AB HYDROLASE-1 DOMAIN-CONTAINING PROTEIN"/>
    <property type="match status" value="1"/>
</dbReference>
<name>A0A7S4MSZ8_9EUKA</name>
<dbReference type="InterPro" id="IPR000073">
    <property type="entry name" value="AB_hydrolase_1"/>
</dbReference>
<dbReference type="InterPro" id="IPR050471">
    <property type="entry name" value="AB_hydrolase"/>
</dbReference>
<evidence type="ECO:0000259" key="1">
    <source>
        <dbReference type="Pfam" id="PF00561"/>
    </source>
</evidence>
<dbReference type="Pfam" id="PF00561">
    <property type="entry name" value="Abhydrolase_1"/>
    <property type="match status" value="1"/>
</dbReference>
<dbReference type="AlphaFoldDB" id="A0A7S4MSZ8"/>
<protein>
    <recommendedName>
        <fullName evidence="1">AB hydrolase-1 domain-containing protein</fullName>
    </recommendedName>
</protein>
<dbReference type="InterPro" id="IPR029058">
    <property type="entry name" value="AB_hydrolase_fold"/>
</dbReference>
<dbReference type="Gene3D" id="3.40.50.1820">
    <property type="entry name" value="alpha/beta hydrolase"/>
    <property type="match status" value="1"/>
</dbReference>
<feature type="domain" description="AB hydrolase-1" evidence="1">
    <location>
        <begin position="33"/>
        <end position="272"/>
    </location>
</feature>
<accession>A0A7S4MSZ8</accession>
<dbReference type="EMBL" id="HBKP01024617">
    <property type="protein sequence ID" value="CAE2239938.1"/>
    <property type="molecule type" value="Transcribed_RNA"/>
</dbReference>
<organism evidence="2">
    <name type="scientific">Vannella robusta</name>
    <dbReference type="NCBI Taxonomy" id="1487602"/>
    <lineage>
        <taxon>Eukaryota</taxon>
        <taxon>Amoebozoa</taxon>
        <taxon>Discosea</taxon>
        <taxon>Flabellinia</taxon>
        <taxon>Vannellidae</taxon>
        <taxon>Vannella</taxon>
    </lineage>
</organism>
<gene>
    <name evidence="2" type="ORF">VSP0166_LOCUS17158</name>
</gene>
<evidence type="ECO:0000313" key="2">
    <source>
        <dbReference type="EMBL" id="CAE2239938.1"/>
    </source>
</evidence>
<reference evidence="2" key="1">
    <citation type="submission" date="2021-01" db="EMBL/GenBank/DDBJ databases">
        <authorList>
            <person name="Corre E."/>
            <person name="Pelletier E."/>
            <person name="Niang G."/>
            <person name="Scheremetjew M."/>
            <person name="Finn R."/>
            <person name="Kale V."/>
            <person name="Holt S."/>
            <person name="Cochrane G."/>
            <person name="Meng A."/>
            <person name="Brown T."/>
            <person name="Cohen L."/>
        </authorList>
    </citation>
    <scope>NUCLEOTIDE SEQUENCE</scope>
    <source>
        <strain evidence="2">DIVA3 518/3/11/1/6</strain>
    </source>
</reference>
<sequence length="302" mass="33286">MDEPLSENDCGTAMISPGVEIYYELYGQGDEKVLLVMGLGTSATAWVPTVKWLAQHETDFQFCIFDNRGVGRSSVPPGRYKTSMMAQDAIKLADYLKWDKFHVAGVSMGGMISQEIALAAPTRVCTLNLAVTHSGGSGSFPVFAGVRGILQSQRCKTAAEKAPHILNLMYTESFLKAEVDGMSNVERLTNVFLESVKKLPPPNEQGMRSQVLAVNTHSVGKKRLQKLKESGIPILVCTGDTDKLVNPKASLYLRSVLNPVEFILWEDCGHGVITQRFDDYNAALIRHCRRRLARDMSTKEAS</sequence>
<dbReference type="PANTHER" id="PTHR43433">
    <property type="entry name" value="HYDROLASE, ALPHA/BETA FOLD FAMILY PROTEIN"/>
    <property type="match status" value="1"/>
</dbReference>
<dbReference type="SUPFAM" id="SSF53474">
    <property type="entry name" value="alpha/beta-Hydrolases"/>
    <property type="match status" value="1"/>
</dbReference>